<dbReference type="EMBL" id="BMFR01000014">
    <property type="protein sequence ID" value="GGG82097.1"/>
    <property type="molecule type" value="Genomic_DNA"/>
</dbReference>
<evidence type="ECO:0000313" key="12">
    <source>
        <dbReference type="Proteomes" id="UP000622860"/>
    </source>
</evidence>
<protein>
    <recommendedName>
        <fullName evidence="7 8">Peptidyl-tRNA hydrolase</fullName>
        <shortName evidence="8">Pth</shortName>
        <ecNumber evidence="1 8">3.1.1.29</ecNumber>
    </recommendedName>
</protein>
<dbReference type="AlphaFoldDB" id="A0A917M8K4"/>
<dbReference type="GO" id="GO:0004045">
    <property type="term" value="F:peptidyl-tRNA hydrolase activity"/>
    <property type="evidence" value="ECO:0007669"/>
    <property type="project" value="UniProtKB-UniRule"/>
</dbReference>
<evidence type="ECO:0000313" key="11">
    <source>
        <dbReference type="EMBL" id="GGG82097.1"/>
    </source>
</evidence>
<evidence type="ECO:0000256" key="8">
    <source>
        <dbReference type="HAMAP-Rule" id="MF_00083"/>
    </source>
</evidence>
<dbReference type="PANTHER" id="PTHR17224:SF1">
    <property type="entry name" value="PEPTIDYL-TRNA HYDROLASE"/>
    <property type="match status" value="1"/>
</dbReference>
<dbReference type="FunFam" id="3.40.50.1470:FF:000001">
    <property type="entry name" value="Peptidyl-tRNA hydrolase"/>
    <property type="match status" value="1"/>
</dbReference>
<proteinExistence type="inferred from homology"/>
<dbReference type="PROSITE" id="PS01196">
    <property type="entry name" value="PEPT_TRNA_HYDROL_2"/>
    <property type="match status" value="1"/>
</dbReference>
<feature type="site" description="Stabilizes the basic form of H active site to accept a proton" evidence="8">
    <location>
        <position position="91"/>
    </location>
</feature>
<keyword evidence="4 8" id="KW-0694">RNA-binding</keyword>
<organism evidence="11 12">
    <name type="scientific">Virgibacillus oceani</name>
    <dbReference type="NCBI Taxonomy" id="1479511"/>
    <lineage>
        <taxon>Bacteria</taxon>
        <taxon>Bacillati</taxon>
        <taxon>Bacillota</taxon>
        <taxon>Bacilli</taxon>
        <taxon>Bacillales</taxon>
        <taxon>Bacillaceae</taxon>
        <taxon>Virgibacillus</taxon>
    </lineage>
</organism>
<dbReference type="PROSITE" id="PS01195">
    <property type="entry name" value="PEPT_TRNA_HYDROL_1"/>
    <property type="match status" value="1"/>
</dbReference>
<dbReference type="GO" id="GO:0000049">
    <property type="term" value="F:tRNA binding"/>
    <property type="evidence" value="ECO:0007669"/>
    <property type="project" value="UniProtKB-UniRule"/>
</dbReference>
<accession>A0A917M8K4</accession>
<dbReference type="InterPro" id="IPR001328">
    <property type="entry name" value="Pept_tRNA_hydro"/>
</dbReference>
<feature type="binding site" evidence="8">
    <location>
        <position position="14"/>
    </location>
    <ligand>
        <name>tRNA</name>
        <dbReference type="ChEBI" id="CHEBI:17843"/>
    </ligand>
</feature>
<keyword evidence="8" id="KW-0963">Cytoplasm</keyword>
<evidence type="ECO:0000256" key="4">
    <source>
        <dbReference type="ARBA" id="ARBA00022884"/>
    </source>
</evidence>
<dbReference type="InterPro" id="IPR018171">
    <property type="entry name" value="Pept_tRNA_hydro_CS"/>
</dbReference>
<comment type="subcellular location">
    <subcellularLocation>
        <location evidence="8">Cytoplasm</location>
    </subcellularLocation>
</comment>
<sequence length="189" mass="21472">MKCIVGLGNPGKTYQSTRHNIGFMVIDELLNRFHWDLNKKKFNGKYAMERVAGDKVILLKPQTYMNLSGEAIRPLMDYYNIDTEDVLVIYDDLDLPAGKIRLRGKGGHGGHNGIRSMIDHLGTKEFKRIRIGIGRPITPQPVVDYVLGGFPKDEHEDVIASIKKSADACEAWFDRPFADVMNEFNSRYI</sequence>
<keyword evidence="2 8" id="KW-0820">tRNA-binding</keyword>
<comment type="subunit">
    <text evidence="8">Monomer.</text>
</comment>
<feature type="binding site" evidence="8">
    <location>
        <position position="64"/>
    </location>
    <ligand>
        <name>tRNA</name>
        <dbReference type="ChEBI" id="CHEBI:17843"/>
    </ligand>
</feature>
<dbReference type="Proteomes" id="UP000622860">
    <property type="component" value="Unassembled WGS sequence"/>
</dbReference>
<dbReference type="GO" id="GO:0072344">
    <property type="term" value="P:rescue of stalled ribosome"/>
    <property type="evidence" value="ECO:0007669"/>
    <property type="project" value="UniProtKB-UniRule"/>
</dbReference>
<evidence type="ECO:0000256" key="2">
    <source>
        <dbReference type="ARBA" id="ARBA00022555"/>
    </source>
</evidence>
<comment type="caution">
    <text evidence="11">The sequence shown here is derived from an EMBL/GenBank/DDBJ whole genome shotgun (WGS) entry which is preliminary data.</text>
</comment>
<evidence type="ECO:0000256" key="7">
    <source>
        <dbReference type="ARBA" id="ARBA00050038"/>
    </source>
</evidence>
<evidence type="ECO:0000256" key="10">
    <source>
        <dbReference type="RuleBase" id="RU004320"/>
    </source>
</evidence>
<gene>
    <name evidence="11" type="primary">spoVC</name>
    <name evidence="8" type="synonym">pth</name>
    <name evidence="11" type="ORF">GCM10011398_29470</name>
</gene>
<feature type="active site" description="Proton acceptor" evidence="8">
    <location>
        <position position="19"/>
    </location>
</feature>
<dbReference type="HAMAP" id="MF_00083">
    <property type="entry name" value="Pept_tRNA_hydro_bact"/>
    <property type="match status" value="1"/>
</dbReference>
<reference evidence="11" key="1">
    <citation type="journal article" date="2014" name="Int. J. Syst. Evol. Microbiol.">
        <title>Complete genome sequence of Corynebacterium casei LMG S-19264T (=DSM 44701T), isolated from a smear-ripened cheese.</title>
        <authorList>
            <consortium name="US DOE Joint Genome Institute (JGI-PGF)"/>
            <person name="Walter F."/>
            <person name="Albersmeier A."/>
            <person name="Kalinowski J."/>
            <person name="Ruckert C."/>
        </authorList>
    </citation>
    <scope>NUCLEOTIDE SEQUENCE</scope>
    <source>
        <strain evidence="11">CGMCC 1.12754</strain>
    </source>
</reference>
<name>A0A917M8K4_9BACI</name>
<evidence type="ECO:0000256" key="3">
    <source>
        <dbReference type="ARBA" id="ARBA00022801"/>
    </source>
</evidence>
<dbReference type="SUPFAM" id="SSF53178">
    <property type="entry name" value="Peptidyl-tRNA hydrolase-like"/>
    <property type="match status" value="1"/>
</dbReference>
<keyword evidence="3 8" id="KW-0378">Hydrolase</keyword>
<reference evidence="11" key="2">
    <citation type="submission" date="2020-09" db="EMBL/GenBank/DDBJ databases">
        <authorList>
            <person name="Sun Q."/>
            <person name="Zhou Y."/>
        </authorList>
    </citation>
    <scope>NUCLEOTIDE SEQUENCE</scope>
    <source>
        <strain evidence="11">CGMCC 1.12754</strain>
    </source>
</reference>
<dbReference type="Gene3D" id="3.40.50.1470">
    <property type="entry name" value="Peptidyl-tRNA hydrolase"/>
    <property type="match status" value="1"/>
</dbReference>
<comment type="function">
    <text evidence="8">Hydrolyzes ribosome-free peptidyl-tRNAs (with 1 or more amino acids incorporated), which drop off the ribosome during protein synthesis, or as a result of ribosome stalling.</text>
</comment>
<dbReference type="GO" id="GO:0005737">
    <property type="term" value="C:cytoplasm"/>
    <property type="evidence" value="ECO:0007669"/>
    <property type="project" value="UniProtKB-SubCell"/>
</dbReference>
<evidence type="ECO:0000256" key="6">
    <source>
        <dbReference type="ARBA" id="ARBA00048707"/>
    </source>
</evidence>
<comment type="function">
    <text evidence="8">Catalyzes the release of premature peptidyl moieties from peptidyl-tRNA molecules trapped in stalled 50S ribosomal subunits, and thus maintains levels of free tRNAs and 50S ribosomes.</text>
</comment>
<comment type="similarity">
    <text evidence="5 8 10">Belongs to the PTH family.</text>
</comment>
<feature type="binding site" evidence="8">
    <location>
        <position position="66"/>
    </location>
    <ligand>
        <name>tRNA</name>
        <dbReference type="ChEBI" id="CHEBI:17843"/>
    </ligand>
</feature>
<feature type="binding site" evidence="8">
    <location>
        <position position="112"/>
    </location>
    <ligand>
        <name>tRNA</name>
        <dbReference type="ChEBI" id="CHEBI:17843"/>
    </ligand>
</feature>
<dbReference type="EC" id="3.1.1.29" evidence="1 8"/>
<dbReference type="RefSeq" id="WP_188456145.1">
    <property type="nucleotide sequence ID" value="NZ_BMFR01000014.1"/>
</dbReference>
<dbReference type="Pfam" id="PF01195">
    <property type="entry name" value="Pept_tRNA_hydro"/>
    <property type="match status" value="1"/>
</dbReference>
<evidence type="ECO:0000256" key="1">
    <source>
        <dbReference type="ARBA" id="ARBA00013260"/>
    </source>
</evidence>
<evidence type="ECO:0000256" key="9">
    <source>
        <dbReference type="RuleBase" id="RU000673"/>
    </source>
</evidence>
<dbReference type="NCBIfam" id="TIGR00447">
    <property type="entry name" value="pth"/>
    <property type="match status" value="1"/>
</dbReference>
<comment type="catalytic activity">
    <reaction evidence="6 8 9">
        <text>an N-acyl-L-alpha-aminoacyl-tRNA + H2O = an N-acyl-L-amino acid + a tRNA + H(+)</text>
        <dbReference type="Rhea" id="RHEA:54448"/>
        <dbReference type="Rhea" id="RHEA-COMP:10123"/>
        <dbReference type="Rhea" id="RHEA-COMP:13883"/>
        <dbReference type="ChEBI" id="CHEBI:15377"/>
        <dbReference type="ChEBI" id="CHEBI:15378"/>
        <dbReference type="ChEBI" id="CHEBI:59874"/>
        <dbReference type="ChEBI" id="CHEBI:78442"/>
        <dbReference type="ChEBI" id="CHEBI:138191"/>
        <dbReference type="EC" id="3.1.1.29"/>
    </reaction>
</comment>
<dbReference type="PANTHER" id="PTHR17224">
    <property type="entry name" value="PEPTIDYL-TRNA HYDROLASE"/>
    <property type="match status" value="1"/>
</dbReference>
<evidence type="ECO:0000256" key="5">
    <source>
        <dbReference type="ARBA" id="ARBA00038063"/>
    </source>
</evidence>
<dbReference type="GO" id="GO:0006515">
    <property type="term" value="P:protein quality control for misfolded or incompletely synthesized proteins"/>
    <property type="evidence" value="ECO:0007669"/>
    <property type="project" value="UniProtKB-UniRule"/>
</dbReference>
<dbReference type="InterPro" id="IPR036416">
    <property type="entry name" value="Pept_tRNA_hydro_sf"/>
</dbReference>
<feature type="site" description="Discriminates between blocked and unblocked aminoacyl-tRNA" evidence="8">
    <location>
        <position position="9"/>
    </location>
</feature>
<dbReference type="CDD" id="cd00462">
    <property type="entry name" value="PTH"/>
    <property type="match status" value="1"/>
</dbReference>
<keyword evidence="12" id="KW-1185">Reference proteome</keyword>